<evidence type="ECO:0000313" key="3">
    <source>
        <dbReference type="Proteomes" id="UP000223968"/>
    </source>
</evidence>
<dbReference type="Proteomes" id="UP000223968">
    <property type="component" value="Unassembled WGS sequence"/>
</dbReference>
<reference evidence="2 3" key="1">
    <citation type="submission" date="2017-10" db="EMBL/GenBank/DDBJ databases">
        <title>Comparative genomics in systemic dimorphic fungi from Ajellomycetaceae.</title>
        <authorList>
            <person name="Munoz J.F."/>
            <person name="Mcewen J.G."/>
            <person name="Clay O.K."/>
            <person name="Cuomo C.A."/>
        </authorList>
    </citation>
    <scope>NUCLEOTIDE SEQUENCE [LARGE SCALE GENOMIC DNA]</scope>
    <source>
        <strain evidence="2 3">UAMH5409</strain>
    </source>
</reference>
<feature type="compositionally biased region" description="Basic and acidic residues" evidence="1">
    <location>
        <begin position="27"/>
        <end position="43"/>
    </location>
</feature>
<evidence type="ECO:0000313" key="2">
    <source>
        <dbReference type="EMBL" id="PGH10581.1"/>
    </source>
</evidence>
<feature type="compositionally biased region" description="Low complexity" evidence="1">
    <location>
        <begin position="392"/>
        <end position="403"/>
    </location>
</feature>
<feature type="compositionally biased region" description="Polar residues" evidence="1">
    <location>
        <begin position="86"/>
        <end position="109"/>
    </location>
</feature>
<feature type="compositionally biased region" description="Polar residues" evidence="1">
    <location>
        <begin position="117"/>
        <end position="134"/>
    </location>
</feature>
<proteinExistence type="predicted"/>
<feature type="region of interest" description="Disordered" evidence="1">
    <location>
        <begin position="244"/>
        <end position="268"/>
    </location>
</feature>
<feature type="compositionally biased region" description="Low complexity" evidence="1">
    <location>
        <begin position="326"/>
        <end position="361"/>
    </location>
</feature>
<gene>
    <name evidence="2" type="ORF">AJ79_05403</name>
</gene>
<feature type="compositionally biased region" description="Polar residues" evidence="1">
    <location>
        <begin position="296"/>
        <end position="320"/>
    </location>
</feature>
<dbReference type="EMBL" id="PDNB01000085">
    <property type="protein sequence ID" value="PGH10581.1"/>
    <property type="molecule type" value="Genomic_DNA"/>
</dbReference>
<feature type="region of interest" description="Disordered" evidence="1">
    <location>
        <begin position="477"/>
        <end position="498"/>
    </location>
</feature>
<accession>A0A2B7XP94</accession>
<dbReference type="OrthoDB" id="5374548at2759"/>
<dbReference type="AlphaFoldDB" id="A0A2B7XP94"/>
<organism evidence="2 3">
    <name type="scientific">Helicocarpus griseus UAMH5409</name>
    <dbReference type="NCBI Taxonomy" id="1447875"/>
    <lineage>
        <taxon>Eukaryota</taxon>
        <taxon>Fungi</taxon>
        <taxon>Dikarya</taxon>
        <taxon>Ascomycota</taxon>
        <taxon>Pezizomycotina</taxon>
        <taxon>Eurotiomycetes</taxon>
        <taxon>Eurotiomycetidae</taxon>
        <taxon>Onygenales</taxon>
        <taxon>Ajellomycetaceae</taxon>
        <taxon>Helicocarpus</taxon>
    </lineage>
</organism>
<feature type="compositionally biased region" description="Basic and acidic residues" evidence="1">
    <location>
        <begin position="430"/>
        <end position="444"/>
    </location>
</feature>
<feature type="compositionally biased region" description="Basic residues" evidence="1">
    <location>
        <begin position="449"/>
        <end position="460"/>
    </location>
</feature>
<comment type="caution">
    <text evidence="2">The sequence shown here is derived from an EMBL/GenBank/DDBJ whole genome shotgun (WGS) entry which is preliminary data.</text>
</comment>
<keyword evidence="3" id="KW-1185">Reference proteome</keyword>
<sequence>MDLQLDSIGGPSIPAHRGNRQCGNQSGRHEAHSSSSTVDDRVLNTKLPQAWGKTPPNTGRKRTSQAALTRQAPSPGHSANMRRIFQNASTSLHSNRHTSFSGSPASSMSRIPRLTDAPQTLSTQQSTLRNINTEHSTENKDENYFTFTDQLPSPLLLHPKVSPNGTRWTTVPMADEPISSGFNSPAFYGKMNAQKSANPGHFLNRFKPKKVPLPASKMRSPSPGLDERELNQKFQNTSISDVQSWLDGLNDQPPTEKHGYYDSPSIGRNKTKELPFEYEQPEVQANTYLYSSCMGSNKENTSPSPSSIVVSKLGQRSRTGNEYPDSPSSTQYSATSSTRACTSKLEVPSSVVVVRKSPKNSISRRPDGSRRISPTPPRGHFMLPPRRKKVRSSSMSPHPRSSPVYDCTQPFEIAEDEDLDVSKSSPIEATRGKQESFSELRELSPHVTPFRKGKGPKRPRCSSYYDEDLLQTNCSTEKKHAFSDSPANGDGSEISSDV</sequence>
<protein>
    <submittedName>
        <fullName evidence="2">Uncharacterized protein</fullName>
    </submittedName>
</protein>
<feature type="region of interest" description="Disordered" evidence="1">
    <location>
        <begin position="204"/>
        <end position="228"/>
    </location>
</feature>
<name>A0A2B7XP94_9EURO</name>
<evidence type="ECO:0000256" key="1">
    <source>
        <dbReference type="SAM" id="MobiDB-lite"/>
    </source>
</evidence>
<feature type="region of interest" description="Disordered" evidence="1">
    <location>
        <begin position="1"/>
        <end position="142"/>
    </location>
</feature>
<feature type="region of interest" description="Disordered" evidence="1">
    <location>
        <begin position="296"/>
        <end position="465"/>
    </location>
</feature>